<feature type="transmembrane region" description="Helical" evidence="16">
    <location>
        <begin position="20"/>
        <end position="38"/>
    </location>
</feature>
<keyword evidence="11 16" id="KW-1133">Transmembrane helix</keyword>
<dbReference type="GO" id="GO:0016491">
    <property type="term" value="F:oxidoreductase activity"/>
    <property type="evidence" value="ECO:0007669"/>
    <property type="project" value="UniProtKB-KW"/>
</dbReference>
<dbReference type="PANTHER" id="PTHR22888">
    <property type="entry name" value="CYTOCHROME C OXIDASE, SUBUNIT II"/>
    <property type="match status" value="1"/>
</dbReference>
<dbReference type="GeneID" id="15332565"/>
<evidence type="ECO:0000256" key="8">
    <source>
        <dbReference type="ARBA" id="ARBA00022842"/>
    </source>
</evidence>
<gene>
    <name evidence="19" type="primary">cox2</name>
</gene>
<dbReference type="Gene3D" id="2.60.40.420">
    <property type="entry name" value="Cupredoxins - blue copper proteins"/>
    <property type="match status" value="1"/>
</dbReference>
<dbReference type="PROSITE" id="PS00078">
    <property type="entry name" value="COX2"/>
    <property type="match status" value="1"/>
</dbReference>
<dbReference type="SUPFAM" id="SSF81464">
    <property type="entry name" value="Cytochrome c oxidase subunit II-like, transmembrane region"/>
    <property type="match status" value="1"/>
</dbReference>
<keyword evidence="12 15" id="KW-0186">Copper</keyword>
<organism evidence="19">
    <name type="scientific">Clathrina clathrus</name>
    <name type="common">Mediterranean sponge</name>
    <dbReference type="NCBI Taxonomy" id="1031547"/>
    <lineage>
        <taxon>Eukaryota</taxon>
        <taxon>Metazoa</taxon>
        <taxon>Porifera</taxon>
        <taxon>Calcarea</taxon>
        <taxon>Calcinea</taxon>
        <taxon>Clathrinida</taxon>
        <taxon>Clathrinidae</taxon>
        <taxon>Clathrina</taxon>
    </lineage>
</organism>
<dbReference type="InterPro" id="IPR008972">
    <property type="entry name" value="Cupredoxin"/>
</dbReference>
<comment type="function">
    <text evidence="15">Component of the cytochrome c oxidase, the last enzyme in the mitochondrial electron transport chain which drives oxidative phosphorylation. The respiratory chain contains 3 multisubunit complexes succinate dehydrogenase (complex II, CII), ubiquinol-cytochrome c oxidoreductase (cytochrome b-c1 complex, complex III, CIII) and cytochrome c oxidase (complex IV, CIV), that cooperate to transfer electrons derived from NADH and succinate to molecular oxygen, creating an electrochemical gradient over the inner membrane that drives transmembrane transport and the ATP synthase. Cytochrome c oxidase is the component of the respiratory chain that catalyzes the reduction of oxygen to water. Electrons originating from reduced cytochrome c in the intermembrane space (IMS) are transferred via the dinuclear copper A center (CU(A)) of subunit 2 and heme A of subunit 1 to the active site in subunit 1, a binuclear center (BNC) formed by heme A3 and copper B (CU(B)). The BNC reduces molecular oxygen to 2 water molecules using 4 electrons from cytochrome c in the IMS and 4 protons from the mitochondrial matrix.</text>
</comment>
<keyword evidence="5 15" id="KW-0679">Respiratory chain</keyword>
<keyword evidence="6 15" id="KW-0812">Transmembrane</keyword>
<dbReference type="AlphaFoldDB" id="L0HQQ8"/>
<dbReference type="InterPro" id="IPR001505">
    <property type="entry name" value="Copper_CuA"/>
</dbReference>
<evidence type="ECO:0000256" key="13">
    <source>
        <dbReference type="ARBA" id="ARBA00023136"/>
    </source>
</evidence>
<evidence type="ECO:0000256" key="7">
    <source>
        <dbReference type="ARBA" id="ARBA00022723"/>
    </source>
</evidence>
<dbReference type="EMBL" id="JX978469">
    <property type="protein sequence ID" value="AGB07382.1"/>
    <property type="molecule type" value="Genomic_DNA"/>
</dbReference>
<dbReference type="GO" id="GO:0004129">
    <property type="term" value="F:cytochrome-c oxidase activity"/>
    <property type="evidence" value="ECO:0007669"/>
    <property type="project" value="UniProtKB-EC"/>
</dbReference>
<keyword evidence="7 15" id="KW-0479">Metal-binding</keyword>
<geneLocation type="mitochondrion" evidence="19"/>
<accession>L0HQQ8</accession>
<reference evidence="19" key="1">
    <citation type="journal article" date="2013" name="Mol. Biol. Evol.">
        <title>Mitochondrial DNA of Clathrina clathrus (Calcarea, Calcinea): Six Linear Chromosomes, Fragmented rRNAs, tRNA Editing, and a Novel Genetic Code.</title>
        <authorList>
            <person name="Lavrov D.V."/>
            <person name="Pett W."/>
            <person name="Voigt O."/>
            <person name="Worheide G."/>
            <person name="Forget L."/>
            <person name="Lang B.F."/>
            <person name="Kayal E."/>
        </authorList>
    </citation>
    <scope>NUCLEOTIDE SEQUENCE</scope>
</reference>
<comment type="catalytic activity">
    <reaction evidence="14">
        <text>4 Fe(II)-[cytochrome c] + O2 + 8 H(+)(in) = 4 Fe(III)-[cytochrome c] + 2 H2O + 4 H(+)(out)</text>
        <dbReference type="Rhea" id="RHEA:11436"/>
        <dbReference type="Rhea" id="RHEA-COMP:10350"/>
        <dbReference type="Rhea" id="RHEA-COMP:14399"/>
        <dbReference type="ChEBI" id="CHEBI:15377"/>
        <dbReference type="ChEBI" id="CHEBI:15378"/>
        <dbReference type="ChEBI" id="CHEBI:15379"/>
        <dbReference type="ChEBI" id="CHEBI:29033"/>
        <dbReference type="ChEBI" id="CHEBI:29034"/>
        <dbReference type="EC" id="7.1.1.9"/>
    </reaction>
    <physiologicalReaction direction="left-to-right" evidence="14">
        <dbReference type="Rhea" id="RHEA:11437"/>
    </physiologicalReaction>
</comment>
<keyword evidence="19" id="KW-0560">Oxidoreductase</keyword>
<dbReference type="GO" id="GO:0005507">
    <property type="term" value="F:copper ion binding"/>
    <property type="evidence" value="ECO:0007669"/>
    <property type="project" value="InterPro"/>
</dbReference>
<evidence type="ECO:0000256" key="5">
    <source>
        <dbReference type="ARBA" id="ARBA00022660"/>
    </source>
</evidence>
<dbReference type="SUPFAM" id="SSF49503">
    <property type="entry name" value="Cupredoxins"/>
    <property type="match status" value="1"/>
</dbReference>
<evidence type="ECO:0000256" key="9">
    <source>
        <dbReference type="ARBA" id="ARBA00022967"/>
    </source>
</evidence>
<dbReference type="PANTHER" id="PTHR22888:SF9">
    <property type="entry name" value="CYTOCHROME C OXIDASE SUBUNIT 2"/>
    <property type="match status" value="1"/>
</dbReference>
<evidence type="ECO:0000259" key="18">
    <source>
        <dbReference type="PROSITE" id="PS50999"/>
    </source>
</evidence>
<sequence>MHPGGSFGESLLTFHDTTLAVLNVLFTIIAFISAYRLYSIKSVNLNFIHLALLEKIYTIVPVVILAILGFPSINMIYYLEESYLSSLTVKVTGNQYYYQYGYSFRLNYPIDSYMVPLEDLGRGDTYLEEVTEILAVPIGVYVRFLVTSNDVIHSYSLPALALKIDAVPGRINSVTTLFNRAGFYYGQCSELCGANHAFMPIVVATLPLEFFSEQS</sequence>
<evidence type="ECO:0000256" key="12">
    <source>
        <dbReference type="ARBA" id="ARBA00023008"/>
    </source>
</evidence>
<evidence type="ECO:0000256" key="16">
    <source>
        <dbReference type="SAM" id="Phobius"/>
    </source>
</evidence>
<keyword evidence="15" id="KW-0999">Mitochondrion inner membrane</keyword>
<keyword evidence="4 15" id="KW-0813">Transport</keyword>
<dbReference type="GO" id="GO:0042773">
    <property type="term" value="P:ATP synthesis coupled electron transport"/>
    <property type="evidence" value="ECO:0007669"/>
    <property type="project" value="TreeGrafter"/>
</dbReference>
<evidence type="ECO:0000256" key="11">
    <source>
        <dbReference type="ARBA" id="ARBA00022989"/>
    </source>
</evidence>
<dbReference type="InterPro" id="IPR045187">
    <property type="entry name" value="CcO_II"/>
</dbReference>
<dbReference type="Gene3D" id="1.10.287.90">
    <property type="match status" value="1"/>
</dbReference>
<keyword evidence="15 19" id="KW-0496">Mitochondrion</keyword>
<keyword evidence="8" id="KW-0460">Magnesium</keyword>
<evidence type="ECO:0000256" key="2">
    <source>
        <dbReference type="ARBA" id="ARBA00007866"/>
    </source>
</evidence>
<evidence type="ECO:0000259" key="17">
    <source>
        <dbReference type="PROSITE" id="PS50857"/>
    </source>
</evidence>
<proteinExistence type="inferred from homology"/>
<feature type="transmembrane region" description="Helical" evidence="16">
    <location>
        <begin position="59"/>
        <end position="79"/>
    </location>
</feature>
<dbReference type="Pfam" id="PF00116">
    <property type="entry name" value="COX2"/>
    <property type="match status" value="1"/>
</dbReference>
<evidence type="ECO:0000256" key="15">
    <source>
        <dbReference type="RuleBase" id="RU000457"/>
    </source>
</evidence>
<evidence type="ECO:0000256" key="4">
    <source>
        <dbReference type="ARBA" id="ARBA00022448"/>
    </source>
</evidence>
<dbReference type="RefSeq" id="YP_007890321.1">
    <property type="nucleotide sequence ID" value="NC_021115.1"/>
</dbReference>
<feature type="domain" description="Cytochrome oxidase subunit II transmembrane region profile" evidence="18">
    <location>
        <begin position="1"/>
        <end position="83"/>
    </location>
</feature>
<name>L0HQQ8_CLACL</name>
<evidence type="ECO:0000256" key="14">
    <source>
        <dbReference type="ARBA" id="ARBA00049512"/>
    </source>
</evidence>
<feature type="domain" description="Cytochrome oxidase subunit II copper A binding" evidence="17">
    <location>
        <begin position="84"/>
        <end position="215"/>
    </location>
</feature>
<dbReference type="InterPro" id="IPR002429">
    <property type="entry name" value="CcO_II-like_C"/>
</dbReference>
<comment type="subcellular location">
    <subcellularLocation>
        <location evidence="1">Membrane</location>
        <topology evidence="1">Multi-pass membrane protein</topology>
    </subcellularLocation>
    <subcellularLocation>
        <location evidence="15">Mitochondrion inner membrane</location>
        <topology evidence="15">Multi-pass membrane protein</topology>
    </subcellularLocation>
</comment>
<protein>
    <recommendedName>
        <fullName evidence="3 15">Cytochrome c oxidase subunit 2</fullName>
    </recommendedName>
</protein>
<dbReference type="PROSITE" id="PS50999">
    <property type="entry name" value="COX2_TM"/>
    <property type="match status" value="1"/>
</dbReference>
<keyword evidence="10 15" id="KW-0249">Electron transport</keyword>
<dbReference type="InterPro" id="IPR011759">
    <property type="entry name" value="Cyt_c_oxidase_su2_TM_dom"/>
</dbReference>
<keyword evidence="9" id="KW-1278">Translocase</keyword>
<evidence type="ECO:0000256" key="1">
    <source>
        <dbReference type="ARBA" id="ARBA00004141"/>
    </source>
</evidence>
<dbReference type="InterPro" id="IPR036257">
    <property type="entry name" value="Cyt_c_oxidase_su2_TM_sf"/>
</dbReference>
<dbReference type="PRINTS" id="PR01166">
    <property type="entry name" value="CYCOXIDASEII"/>
</dbReference>
<evidence type="ECO:0000256" key="3">
    <source>
        <dbReference type="ARBA" id="ARBA00015946"/>
    </source>
</evidence>
<evidence type="ECO:0000256" key="6">
    <source>
        <dbReference type="ARBA" id="ARBA00022692"/>
    </source>
</evidence>
<dbReference type="PROSITE" id="PS50857">
    <property type="entry name" value="COX2_CUA"/>
    <property type="match status" value="1"/>
</dbReference>
<evidence type="ECO:0000256" key="10">
    <source>
        <dbReference type="ARBA" id="ARBA00022982"/>
    </source>
</evidence>
<dbReference type="Pfam" id="PF02790">
    <property type="entry name" value="COX2_TM"/>
    <property type="match status" value="1"/>
</dbReference>
<comment type="cofactor">
    <cofactor evidence="15">
        <name>Cu cation</name>
        <dbReference type="ChEBI" id="CHEBI:23378"/>
    </cofactor>
    <text evidence="15">Binds a copper A center.</text>
</comment>
<keyword evidence="13 15" id="KW-0472">Membrane</keyword>
<evidence type="ECO:0000313" key="19">
    <source>
        <dbReference type="EMBL" id="AGB07382.1"/>
    </source>
</evidence>
<comment type="similarity">
    <text evidence="2 15">Belongs to the cytochrome c oxidase subunit 2 family.</text>
</comment>
<dbReference type="GO" id="GO:0005743">
    <property type="term" value="C:mitochondrial inner membrane"/>
    <property type="evidence" value="ECO:0007669"/>
    <property type="project" value="UniProtKB-SubCell"/>
</dbReference>